<evidence type="ECO:0000256" key="10">
    <source>
        <dbReference type="ARBA" id="ARBA00023004"/>
    </source>
</evidence>
<keyword evidence="11 12" id="KW-0472">Membrane</keyword>
<evidence type="ECO:0000256" key="11">
    <source>
        <dbReference type="ARBA" id="ARBA00023136"/>
    </source>
</evidence>
<gene>
    <name evidence="13" type="ORF">GCM10009083_22570</name>
</gene>
<feature type="transmembrane region" description="Helical" evidence="12">
    <location>
        <begin position="128"/>
        <end position="147"/>
    </location>
</feature>
<comment type="similarity">
    <text evidence="2 12">Belongs to the cytochrome ubiquinol oxidase subunit 1 family.</text>
</comment>
<evidence type="ECO:0000256" key="8">
    <source>
        <dbReference type="ARBA" id="ARBA00022982"/>
    </source>
</evidence>
<dbReference type="PANTHER" id="PTHR30365:SF14">
    <property type="entry name" value="CYTOCHROME BD MENAQUINOL OXIDASE SUBUNIT I-RELATED"/>
    <property type="match status" value="1"/>
</dbReference>
<sequence length="471" mass="52308">MELDPLLLSRLQFAFVVCFHAIFPVFTIGLATFIAFLELLAFRTGNAAWTRLSQFWIQVFGVAFAMGVVSGIVMSFQFGTNWSNFSYAAANFIGPMLSYEVVTAFFLEAAFLGVLLFGRNKVPPGMHLFSACMVALGTFISAFWILAANSWMHTPAGTELADGVFGVTSWGQAIFNPSFPYRFAHMVVASFLTGSFVVAGVSAWYLLRGREVETNRRALSMCLWLILIGAPAQAVIGDFHGLNTMEHQPIKIAAIEGNWETVRGMPLLLFAIPDQEAERNHFEIGIPKLGSLILTHDPNGEIPGLKTVAPEERPPVWIVFWAFRIMVGIGLLMIGCALAGLVLRKGDRYWRQPWFLNTLRLMAFTPFVAVLCGWVVTEVGRFPWLVYEQMNQLDGLTPSLTGPMVLFTLLGYITVYAAIFSAGIYYLMRVLRAGVESITGPDDVHDIERPKRPLSASHVRIEEGGEPHAWH</sequence>
<reference evidence="14" key="1">
    <citation type="journal article" date="2019" name="Int. J. Syst. Evol. Microbiol.">
        <title>The Global Catalogue of Microorganisms (GCM) 10K type strain sequencing project: providing services to taxonomists for standard genome sequencing and annotation.</title>
        <authorList>
            <consortium name="The Broad Institute Genomics Platform"/>
            <consortium name="The Broad Institute Genome Sequencing Center for Infectious Disease"/>
            <person name="Wu L."/>
            <person name="Ma J."/>
        </authorList>
    </citation>
    <scope>NUCLEOTIDE SEQUENCE [LARGE SCALE GENOMIC DNA]</scope>
    <source>
        <strain evidence="14">JCM 11590</strain>
    </source>
</reference>
<keyword evidence="4 12" id="KW-1003">Cell membrane</keyword>
<comment type="subcellular location">
    <subcellularLocation>
        <location evidence="12">Cell inner membrane</location>
    </subcellularLocation>
    <subcellularLocation>
        <location evidence="1">Cell membrane</location>
        <topology evidence="1">Multi-pass membrane protein</topology>
    </subcellularLocation>
</comment>
<name>A0ABQ2CRJ4_9GAMM</name>
<keyword evidence="9 12" id="KW-1133">Transmembrane helix</keyword>
<organism evidence="13 14">
    <name type="scientific">Halopseudomonas pertucinogena</name>
    <dbReference type="NCBI Taxonomy" id="86175"/>
    <lineage>
        <taxon>Bacteria</taxon>
        <taxon>Pseudomonadati</taxon>
        <taxon>Pseudomonadota</taxon>
        <taxon>Gammaproteobacteria</taxon>
        <taxon>Pseudomonadales</taxon>
        <taxon>Pseudomonadaceae</taxon>
        <taxon>Halopseudomonas</taxon>
    </lineage>
</organism>
<keyword evidence="7 12" id="KW-0479">Metal-binding</keyword>
<dbReference type="PANTHER" id="PTHR30365">
    <property type="entry name" value="CYTOCHROME D UBIQUINOL OXIDASE"/>
    <property type="match status" value="1"/>
</dbReference>
<comment type="caution">
    <text evidence="13">The sequence shown here is derived from an EMBL/GenBank/DDBJ whole genome shotgun (WGS) entry which is preliminary data.</text>
</comment>
<feature type="transmembrane region" description="Helical" evidence="12">
    <location>
        <begin position="318"/>
        <end position="342"/>
    </location>
</feature>
<dbReference type="Proteomes" id="UP000633263">
    <property type="component" value="Unassembled WGS sequence"/>
</dbReference>
<proteinExistence type="inferred from homology"/>
<accession>A0ABQ2CRJ4</accession>
<evidence type="ECO:0000256" key="2">
    <source>
        <dbReference type="ARBA" id="ARBA00009819"/>
    </source>
</evidence>
<evidence type="ECO:0000256" key="6">
    <source>
        <dbReference type="ARBA" id="ARBA00022692"/>
    </source>
</evidence>
<evidence type="ECO:0000256" key="1">
    <source>
        <dbReference type="ARBA" id="ARBA00004651"/>
    </source>
</evidence>
<evidence type="ECO:0000256" key="9">
    <source>
        <dbReference type="ARBA" id="ARBA00022989"/>
    </source>
</evidence>
<evidence type="ECO:0000256" key="7">
    <source>
        <dbReference type="ARBA" id="ARBA00022723"/>
    </source>
</evidence>
<feature type="transmembrane region" description="Helical" evidence="12">
    <location>
        <begin position="404"/>
        <end position="427"/>
    </location>
</feature>
<keyword evidence="6 12" id="KW-0812">Transmembrane</keyword>
<dbReference type="Pfam" id="PF01654">
    <property type="entry name" value="Cyt_bd_oxida_I"/>
    <property type="match status" value="1"/>
</dbReference>
<feature type="transmembrane region" description="Helical" evidence="12">
    <location>
        <begin position="218"/>
        <end position="236"/>
    </location>
</feature>
<dbReference type="PIRSF" id="PIRSF006446">
    <property type="entry name" value="Cyt_quinol_oxidase_1"/>
    <property type="match status" value="1"/>
</dbReference>
<dbReference type="RefSeq" id="WP_188636760.1">
    <property type="nucleotide sequence ID" value="NZ_BMNN01000005.1"/>
</dbReference>
<feature type="transmembrane region" description="Helical" evidence="12">
    <location>
        <begin position="96"/>
        <end position="116"/>
    </location>
</feature>
<dbReference type="InterPro" id="IPR002585">
    <property type="entry name" value="Cyt-d_ubiquinol_oxidase_su_1"/>
</dbReference>
<feature type="transmembrane region" description="Helical" evidence="12">
    <location>
        <begin position="12"/>
        <end position="42"/>
    </location>
</feature>
<evidence type="ECO:0000313" key="14">
    <source>
        <dbReference type="Proteomes" id="UP000633263"/>
    </source>
</evidence>
<feature type="transmembrane region" description="Helical" evidence="12">
    <location>
        <begin position="54"/>
        <end position="76"/>
    </location>
</feature>
<keyword evidence="3 12" id="KW-0813">Transport</keyword>
<dbReference type="EMBL" id="BMNN01000005">
    <property type="protein sequence ID" value="GGJ05212.1"/>
    <property type="molecule type" value="Genomic_DNA"/>
</dbReference>
<keyword evidence="14" id="KW-1185">Reference proteome</keyword>
<keyword evidence="5 12" id="KW-0349">Heme</keyword>
<evidence type="ECO:0000256" key="4">
    <source>
        <dbReference type="ARBA" id="ARBA00022475"/>
    </source>
</evidence>
<evidence type="ECO:0000313" key="13">
    <source>
        <dbReference type="EMBL" id="GGJ05212.1"/>
    </source>
</evidence>
<feature type="transmembrane region" description="Helical" evidence="12">
    <location>
        <begin position="354"/>
        <end position="376"/>
    </location>
</feature>
<protein>
    <submittedName>
        <fullName evidence="13">Cytochrome ubiquinol oxidase subunit I</fullName>
    </submittedName>
</protein>
<keyword evidence="10 12" id="KW-0408">Iron</keyword>
<keyword evidence="8 12" id="KW-0249">Electron transport</keyword>
<feature type="transmembrane region" description="Helical" evidence="12">
    <location>
        <begin position="183"/>
        <end position="206"/>
    </location>
</feature>
<evidence type="ECO:0000256" key="5">
    <source>
        <dbReference type="ARBA" id="ARBA00022617"/>
    </source>
</evidence>
<evidence type="ECO:0000256" key="12">
    <source>
        <dbReference type="PIRNR" id="PIRNR006446"/>
    </source>
</evidence>
<evidence type="ECO:0000256" key="3">
    <source>
        <dbReference type="ARBA" id="ARBA00022448"/>
    </source>
</evidence>